<evidence type="ECO:0008006" key="4">
    <source>
        <dbReference type="Google" id="ProtNLM"/>
    </source>
</evidence>
<sequence>MAGMMRGETILLTTRHPEGADDAGDTIWLDDDPVEVDDVLVAPASTADAGESTRPDGVNVDLTLLFPRTFAPRDLRRATCRVRGDDYRVVGNPTPIDGGMTPTRWNMSVDVERGEG</sequence>
<evidence type="ECO:0000256" key="1">
    <source>
        <dbReference type="SAM" id="MobiDB-lite"/>
    </source>
</evidence>
<reference evidence="2 3" key="1">
    <citation type="submission" date="2021-05" db="EMBL/GenBank/DDBJ databases">
        <title>Phylogenetic classification of ten novel species belonging to the genus Bifidobacterium comprising B. colchicus sp. nov., B. abeli sp. nov., B. bicoloris sp. nov., B. guerezis sp. nov., B. rosaliae sp. nov., B. santillanensis sp. nov., B. argentati sp. nov., B. amazzoni sp. nov., B. pluviali sp. nov., and B. pinnaculum sp. nov.</title>
        <authorList>
            <person name="Lugli G.A."/>
            <person name="Ruiz Garcia L."/>
            <person name="Margolles A."/>
            <person name="Ventura M."/>
        </authorList>
    </citation>
    <scope>NUCLEOTIDE SEQUENCE [LARGE SCALE GENOMIC DNA]</scope>
    <source>
        <strain evidence="2 3">6T3</strain>
    </source>
</reference>
<evidence type="ECO:0000313" key="2">
    <source>
        <dbReference type="EMBL" id="MBW3081970.1"/>
    </source>
</evidence>
<name>A0ABS6W653_9BIFI</name>
<gene>
    <name evidence="2" type="ORF">KIH73_00990</name>
</gene>
<keyword evidence="3" id="KW-1185">Reference proteome</keyword>
<dbReference type="EMBL" id="JAHBBD010000001">
    <property type="protein sequence ID" value="MBW3081970.1"/>
    <property type="molecule type" value="Genomic_DNA"/>
</dbReference>
<evidence type="ECO:0000313" key="3">
    <source>
        <dbReference type="Proteomes" id="UP000812844"/>
    </source>
</evidence>
<comment type="caution">
    <text evidence="2">The sequence shown here is derived from an EMBL/GenBank/DDBJ whole genome shotgun (WGS) entry which is preliminary data.</text>
</comment>
<organism evidence="2 3">
    <name type="scientific">Bifidobacterium phasiani</name>
    <dbReference type="NCBI Taxonomy" id="2834431"/>
    <lineage>
        <taxon>Bacteria</taxon>
        <taxon>Bacillati</taxon>
        <taxon>Actinomycetota</taxon>
        <taxon>Actinomycetes</taxon>
        <taxon>Bifidobacteriales</taxon>
        <taxon>Bifidobacteriaceae</taxon>
        <taxon>Bifidobacterium</taxon>
    </lineage>
</organism>
<proteinExistence type="predicted"/>
<feature type="region of interest" description="Disordered" evidence="1">
    <location>
        <begin position="86"/>
        <end position="116"/>
    </location>
</feature>
<dbReference type="RefSeq" id="WP_219079645.1">
    <property type="nucleotide sequence ID" value="NZ_JAHBBD010000001.1"/>
</dbReference>
<protein>
    <recommendedName>
        <fullName evidence="4">Phage protein</fullName>
    </recommendedName>
</protein>
<accession>A0ABS6W653</accession>
<dbReference type="Proteomes" id="UP000812844">
    <property type="component" value="Unassembled WGS sequence"/>
</dbReference>